<dbReference type="SUPFAM" id="SSF54373">
    <property type="entry name" value="FAD-linked reductases, C-terminal domain"/>
    <property type="match status" value="1"/>
</dbReference>
<comment type="cofactor">
    <cofactor evidence="1">
        <name>FAD</name>
        <dbReference type="ChEBI" id="CHEBI:57692"/>
    </cofactor>
</comment>
<reference evidence="7 8" key="1">
    <citation type="submission" date="2019-03" db="EMBL/GenBank/DDBJ databases">
        <title>Genomic Encyclopedia of Type Strains, Phase III (KMG-III): the genomes of soil and plant-associated and newly described type strains.</title>
        <authorList>
            <person name="Whitman W."/>
        </authorList>
    </citation>
    <scope>NUCLEOTIDE SEQUENCE [LARGE SCALE GENOMIC DNA]</scope>
    <source>
        <strain evidence="7 8">VKM Ac-2527</strain>
    </source>
</reference>
<dbReference type="InterPro" id="IPR050493">
    <property type="entry name" value="FAD-dep_Monooxygenase_BioMet"/>
</dbReference>
<dbReference type="PRINTS" id="PR00420">
    <property type="entry name" value="RNGMNOXGNASE"/>
</dbReference>
<proteinExistence type="predicted"/>
<dbReference type="AlphaFoldDB" id="A0A4R6KHQ9"/>
<dbReference type="GO" id="GO:0071949">
    <property type="term" value="F:FAD binding"/>
    <property type="evidence" value="ECO:0007669"/>
    <property type="project" value="InterPro"/>
</dbReference>
<dbReference type="EMBL" id="SNWQ01000004">
    <property type="protein sequence ID" value="TDO50544.1"/>
    <property type="molecule type" value="Genomic_DNA"/>
</dbReference>
<dbReference type="SUPFAM" id="SSF51905">
    <property type="entry name" value="FAD/NAD(P)-binding domain"/>
    <property type="match status" value="1"/>
</dbReference>
<keyword evidence="5" id="KW-0503">Monooxygenase</keyword>
<evidence type="ECO:0000259" key="6">
    <source>
        <dbReference type="Pfam" id="PF01494"/>
    </source>
</evidence>
<dbReference type="PANTHER" id="PTHR13789">
    <property type="entry name" value="MONOOXYGENASE"/>
    <property type="match status" value="1"/>
</dbReference>
<feature type="domain" description="FAD-binding" evidence="6">
    <location>
        <begin position="12"/>
        <end position="355"/>
    </location>
</feature>
<evidence type="ECO:0000313" key="8">
    <source>
        <dbReference type="Proteomes" id="UP000295388"/>
    </source>
</evidence>
<keyword evidence="4" id="KW-0560">Oxidoreductase</keyword>
<sequence>MAAARALVRDPEVVVVGGGIAGLGSALGLARVGVRVRVLERAQAFGEVGAGLQMAPNATRILDRWGLLDEVIDQGVLPRRLVMKDALDGAELTHLDLAEVGRRYGAPYVVIHRSDLHRILLAECVRLGVELVTGADVEAVDLADGEATVRSVDNPVRTAAVLAADGLDSRLRQRLSADRPVNSTYVAYRGARPLEEFDDRDDLDLTDVVVYVGPRCHLVQYPLRGGTMFNQVAVFQSAAALAGADTWGTPEELDGAFADTAPQVQAALRHLWRDRRWPMFDREPIGTWVDGRLALVGDAAHPMLQYLAQGACQALEDAVALADLVEDRATGQAAVDWDHVLTNYAAARAGRTAEVQRTARAWGEFWHCHGEEREQRNALLRERSVDDFSRIDWLYGR</sequence>
<dbReference type="PANTHER" id="PTHR13789:SF318">
    <property type="entry name" value="GERANYLGERANYL DIPHOSPHATE REDUCTASE"/>
    <property type="match status" value="1"/>
</dbReference>
<comment type="caution">
    <text evidence="7">The sequence shown here is derived from an EMBL/GenBank/DDBJ whole genome shotgun (WGS) entry which is preliminary data.</text>
</comment>
<dbReference type="Gene3D" id="3.50.50.60">
    <property type="entry name" value="FAD/NAD(P)-binding domain"/>
    <property type="match status" value="1"/>
</dbReference>
<evidence type="ECO:0000256" key="4">
    <source>
        <dbReference type="ARBA" id="ARBA00023002"/>
    </source>
</evidence>
<accession>A0A4R6KHQ9</accession>
<organism evidence="7 8">
    <name type="scientific">Kribbella caucasensis</name>
    <dbReference type="NCBI Taxonomy" id="2512215"/>
    <lineage>
        <taxon>Bacteria</taxon>
        <taxon>Bacillati</taxon>
        <taxon>Actinomycetota</taxon>
        <taxon>Actinomycetes</taxon>
        <taxon>Propionibacteriales</taxon>
        <taxon>Kribbellaceae</taxon>
        <taxon>Kribbella</taxon>
    </lineage>
</organism>
<evidence type="ECO:0000256" key="2">
    <source>
        <dbReference type="ARBA" id="ARBA00022630"/>
    </source>
</evidence>
<dbReference type="RefSeq" id="WP_133799752.1">
    <property type="nucleotide sequence ID" value="NZ_SNWQ01000004.1"/>
</dbReference>
<protein>
    <submittedName>
        <fullName evidence="7">Salicylate hydroxylase</fullName>
    </submittedName>
</protein>
<gene>
    <name evidence="7" type="ORF">EV643_10436</name>
</gene>
<dbReference type="Pfam" id="PF01494">
    <property type="entry name" value="FAD_binding_3"/>
    <property type="match status" value="1"/>
</dbReference>
<evidence type="ECO:0000256" key="1">
    <source>
        <dbReference type="ARBA" id="ARBA00001974"/>
    </source>
</evidence>
<dbReference type="InterPro" id="IPR002938">
    <property type="entry name" value="FAD-bd"/>
</dbReference>
<dbReference type="InterPro" id="IPR036188">
    <property type="entry name" value="FAD/NAD-bd_sf"/>
</dbReference>
<evidence type="ECO:0000256" key="5">
    <source>
        <dbReference type="ARBA" id="ARBA00023033"/>
    </source>
</evidence>
<keyword evidence="3" id="KW-0274">FAD</keyword>
<name>A0A4R6KHQ9_9ACTN</name>
<keyword evidence="2" id="KW-0285">Flavoprotein</keyword>
<keyword evidence="8" id="KW-1185">Reference proteome</keyword>
<dbReference type="OrthoDB" id="3212532at2"/>
<dbReference type="Proteomes" id="UP000295388">
    <property type="component" value="Unassembled WGS sequence"/>
</dbReference>
<evidence type="ECO:0000313" key="7">
    <source>
        <dbReference type="EMBL" id="TDO50544.1"/>
    </source>
</evidence>
<dbReference type="GO" id="GO:0004497">
    <property type="term" value="F:monooxygenase activity"/>
    <property type="evidence" value="ECO:0007669"/>
    <property type="project" value="UniProtKB-KW"/>
</dbReference>
<evidence type="ECO:0000256" key="3">
    <source>
        <dbReference type="ARBA" id="ARBA00022827"/>
    </source>
</evidence>